<protein>
    <submittedName>
        <fullName evidence="1">Uncharacterized protein</fullName>
    </submittedName>
</protein>
<evidence type="ECO:0000313" key="1">
    <source>
        <dbReference type="EMBL" id="MFD2414933.1"/>
    </source>
</evidence>
<gene>
    <name evidence="1" type="ORF">ACFSXZ_01175</name>
</gene>
<sequence length="206" mass="22461">MAIVAAGITLGAMSVSIWQAAEARGARKTARDQADTARAALAETTRQTELAQQAAAEARIANELTERQHQREDDAQAAAALAHARKVTSQLTGSGGYAIEVTNDATEPFFGIELDELKRSDHPNWGLRLNPNVPGNRSRHDKLDGFGGTCKFYVEFVDDDGTAQRFDMGGGPDVDFDWTISYSDSHARRWHRTVDKDPVFDEGQGA</sequence>
<proteinExistence type="predicted"/>
<reference evidence="2" key="1">
    <citation type="journal article" date="2019" name="Int. J. Syst. Evol. Microbiol.">
        <title>The Global Catalogue of Microorganisms (GCM) 10K type strain sequencing project: providing services to taxonomists for standard genome sequencing and annotation.</title>
        <authorList>
            <consortium name="The Broad Institute Genomics Platform"/>
            <consortium name="The Broad Institute Genome Sequencing Center for Infectious Disease"/>
            <person name="Wu L."/>
            <person name="Ma J."/>
        </authorList>
    </citation>
    <scope>NUCLEOTIDE SEQUENCE [LARGE SCALE GENOMIC DNA]</scope>
    <source>
        <strain evidence="2">CGMCC 4.7645</strain>
    </source>
</reference>
<evidence type="ECO:0000313" key="2">
    <source>
        <dbReference type="Proteomes" id="UP001597417"/>
    </source>
</evidence>
<comment type="caution">
    <text evidence="1">The sequence shown here is derived from an EMBL/GenBank/DDBJ whole genome shotgun (WGS) entry which is preliminary data.</text>
</comment>
<dbReference type="RefSeq" id="WP_378260244.1">
    <property type="nucleotide sequence ID" value="NZ_JBHUKR010000002.1"/>
</dbReference>
<keyword evidence="2" id="KW-1185">Reference proteome</keyword>
<dbReference type="Proteomes" id="UP001597417">
    <property type="component" value="Unassembled WGS sequence"/>
</dbReference>
<organism evidence="1 2">
    <name type="scientific">Amycolatopsis pigmentata</name>
    <dbReference type="NCBI Taxonomy" id="450801"/>
    <lineage>
        <taxon>Bacteria</taxon>
        <taxon>Bacillati</taxon>
        <taxon>Actinomycetota</taxon>
        <taxon>Actinomycetes</taxon>
        <taxon>Pseudonocardiales</taxon>
        <taxon>Pseudonocardiaceae</taxon>
        <taxon>Amycolatopsis</taxon>
    </lineage>
</organism>
<accession>A0ABW5FIV4</accession>
<dbReference type="EMBL" id="JBHUKR010000002">
    <property type="protein sequence ID" value="MFD2414933.1"/>
    <property type="molecule type" value="Genomic_DNA"/>
</dbReference>
<name>A0ABW5FIV4_9PSEU</name>